<keyword evidence="3" id="KW-1185">Reference proteome</keyword>
<proteinExistence type="predicted"/>
<dbReference type="GO" id="GO:0035196">
    <property type="term" value="P:miRNA processing"/>
    <property type="evidence" value="ECO:0007669"/>
    <property type="project" value="InterPro"/>
</dbReference>
<evidence type="ECO:0000313" key="2">
    <source>
        <dbReference type="EMBL" id="KAK7275847.1"/>
    </source>
</evidence>
<dbReference type="PANTHER" id="PTHR36054:SF2">
    <property type="entry name" value="PROTEIN SICKLE"/>
    <property type="match status" value="1"/>
</dbReference>
<evidence type="ECO:0000256" key="1">
    <source>
        <dbReference type="SAM" id="MobiDB-lite"/>
    </source>
</evidence>
<feature type="compositionally biased region" description="Polar residues" evidence="1">
    <location>
        <begin position="70"/>
        <end position="81"/>
    </location>
</feature>
<feature type="compositionally biased region" description="Polar residues" evidence="1">
    <location>
        <begin position="96"/>
        <end position="121"/>
    </location>
</feature>
<feature type="region of interest" description="Disordered" evidence="1">
    <location>
        <begin position="1"/>
        <end position="231"/>
    </location>
</feature>
<dbReference type="InterPro" id="IPR039292">
    <property type="entry name" value="SICKLE"/>
</dbReference>
<comment type="caution">
    <text evidence="2">The sequence shown here is derived from an EMBL/GenBank/DDBJ whole genome shotgun (WGS) entry which is preliminary data.</text>
</comment>
<dbReference type="EMBL" id="JAYWIO010000003">
    <property type="protein sequence ID" value="KAK7275847.1"/>
    <property type="molecule type" value="Genomic_DNA"/>
</dbReference>
<reference evidence="2 3" key="1">
    <citation type="submission" date="2024-01" db="EMBL/GenBank/DDBJ databases">
        <title>The genomes of 5 underutilized Papilionoideae crops provide insights into root nodulation and disease resistanc.</title>
        <authorList>
            <person name="Yuan L."/>
        </authorList>
    </citation>
    <scope>NUCLEOTIDE SEQUENCE [LARGE SCALE GENOMIC DNA]</scope>
    <source>
        <strain evidence="2">ZHUSHIDOU_FW_LH</strain>
        <tissue evidence="2">Leaf</tissue>
    </source>
</reference>
<name>A0AAN9FGA2_CROPI</name>
<dbReference type="AlphaFoldDB" id="A0AAN9FGA2"/>
<accession>A0AAN9FGA2</accession>
<protein>
    <submittedName>
        <fullName evidence="2">Uncharacterized protein</fullName>
    </submittedName>
</protein>
<dbReference type="Proteomes" id="UP001372338">
    <property type="component" value="Unassembled WGS sequence"/>
</dbReference>
<feature type="compositionally biased region" description="Gly residues" evidence="1">
    <location>
        <begin position="21"/>
        <end position="35"/>
    </location>
</feature>
<feature type="compositionally biased region" description="Low complexity" evidence="1">
    <location>
        <begin position="205"/>
        <end position="227"/>
    </location>
</feature>
<organism evidence="2 3">
    <name type="scientific">Crotalaria pallida</name>
    <name type="common">Smooth rattlebox</name>
    <name type="synonym">Crotalaria striata</name>
    <dbReference type="NCBI Taxonomy" id="3830"/>
    <lineage>
        <taxon>Eukaryota</taxon>
        <taxon>Viridiplantae</taxon>
        <taxon>Streptophyta</taxon>
        <taxon>Embryophyta</taxon>
        <taxon>Tracheophyta</taxon>
        <taxon>Spermatophyta</taxon>
        <taxon>Magnoliopsida</taxon>
        <taxon>eudicotyledons</taxon>
        <taxon>Gunneridae</taxon>
        <taxon>Pentapetalae</taxon>
        <taxon>rosids</taxon>
        <taxon>fabids</taxon>
        <taxon>Fabales</taxon>
        <taxon>Fabaceae</taxon>
        <taxon>Papilionoideae</taxon>
        <taxon>50 kb inversion clade</taxon>
        <taxon>genistoids sensu lato</taxon>
        <taxon>core genistoids</taxon>
        <taxon>Crotalarieae</taxon>
        <taxon>Crotalaria</taxon>
    </lineage>
</organism>
<sequence length="318" mass="34241">MEDSEQRKKRLKQMRHQAEVSGGGVGGGGGGGGEGSCMPGLLSNPLIETPSTMPSHPAQRFDFYTDPMNAFSSNKRNNSSGVHAAPDYYPPPNFVRSPTPQFSSSPYPEVTNTQMAPSPSQALPAPYRNSVWNGPRGPAHYNSPVWNGPAGPAPYSSSPRFEPPGSPFYNSPRGIIHRPSHSPNPSPGYGNSPSPSPGRGRGRGFFHNNRSPISGPGSQQGPSSHGHWSNEDRAYGQDRFYKRSMIEDPWKLLKPVIWKPKYAAPLNSKSWTSKSVSTKSEGSSAFSVKPDSEPSLAEYLAAAFSEAANNAENDAENV</sequence>
<dbReference type="GO" id="GO:0000398">
    <property type="term" value="P:mRNA splicing, via spliceosome"/>
    <property type="evidence" value="ECO:0007669"/>
    <property type="project" value="InterPro"/>
</dbReference>
<evidence type="ECO:0000313" key="3">
    <source>
        <dbReference type="Proteomes" id="UP001372338"/>
    </source>
</evidence>
<feature type="compositionally biased region" description="Low complexity" evidence="1">
    <location>
        <begin position="268"/>
        <end position="284"/>
    </location>
</feature>
<gene>
    <name evidence="2" type="ORF">RIF29_16973</name>
</gene>
<feature type="compositionally biased region" description="Low complexity" evidence="1">
    <location>
        <begin position="148"/>
        <end position="159"/>
    </location>
</feature>
<feature type="region of interest" description="Disordered" evidence="1">
    <location>
        <begin position="268"/>
        <end position="292"/>
    </location>
</feature>
<dbReference type="PANTHER" id="PTHR36054">
    <property type="entry name" value="PROTEIN SICKLE"/>
    <property type="match status" value="1"/>
</dbReference>
<feature type="compositionally biased region" description="Low complexity" evidence="1">
    <location>
        <begin position="181"/>
        <end position="193"/>
    </location>
</feature>